<evidence type="ECO:0000256" key="1">
    <source>
        <dbReference type="RuleBase" id="RU003682"/>
    </source>
</evidence>
<dbReference type="InterPro" id="IPR005123">
    <property type="entry name" value="Oxoglu/Fe-dep_dioxygenase_dom"/>
</dbReference>
<accession>A0A139A582</accession>
<dbReference type="GO" id="GO:0016491">
    <property type="term" value="F:oxidoreductase activity"/>
    <property type="evidence" value="ECO:0007669"/>
    <property type="project" value="UniProtKB-KW"/>
</dbReference>
<dbReference type="Gene3D" id="2.60.120.330">
    <property type="entry name" value="B-lactam Antibiotic, Isopenicillin N Synthase, Chain"/>
    <property type="match status" value="1"/>
</dbReference>
<keyword evidence="1" id="KW-0408">Iron</keyword>
<dbReference type="EMBL" id="KQ965792">
    <property type="protein sequence ID" value="KXS11966.1"/>
    <property type="molecule type" value="Genomic_DNA"/>
</dbReference>
<sequence>MTVALTDAGHARLTATQTLSHENKGGIDEAAAVEKFSKSFKVIPILDLALLDGTPDDKSKFIDQFRDVLMSCGFFYVKNTGLPDDLQSRMYDVIKKTFALPREEKLKFAIERSPCFKGWNELGREVTYGKNDMRETLSVSYNNRARNENEPLWFNCIGPWNVPTDDQVPEFRATSLEYLSAVHAVALKLLHAVAETLELPPPYFVDLWGVNDDSRPAHGFQFNHYPSIDVSESPEWAENLGDAAHQDDDIITILAQDMIGGLQVQNFDGEWIDVKPIQGTMVCNVGSFLEAITGGRYIATSHRVKLNTSGVSRYSWPYFLHARITSPRWLEPLADDILPEKVRNEKPDVKNRYEAMEFNRKVCKTIGEYRFYIKQMKSYPEAKAIHYPDVDWVKELNIDTILAKKFL</sequence>
<comment type="similarity">
    <text evidence="1">Belongs to the iron/ascorbate-dependent oxidoreductase family.</text>
</comment>
<dbReference type="Pfam" id="PF03171">
    <property type="entry name" value="2OG-FeII_Oxy"/>
    <property type="match status" value="1"/>
</dbReference>
<keyword evidence="1" id="KW-0479">Metal-binding</keyword>
<protein>
    <submittedName>
        <fullName evidence="3">Clavaminate synthase-like protein</fullName>
    </submittedName>
</protein>
<evidence type="ECO:0000313" key="3">
    <source>
        <dbReference type="EMBL" id="KXS11966.1"/>
    </source>
</evidence>
<organism evidence="3 4">
    <name type="scientific">Gonapodya prolifera (strain JEL478)</name>
    <name type="common">Monoblepharis prolifera</name>
    <dbReference type="NCBI Taxonomy" id="1344416"/>
    <lineage>
        <taxon>Eukaryota</taxon>
        <taxon>Fungi</taxon>
        <taxon>Fungi incertae sedis</taxon>
        <taxon>Chytridiomycota</taxon>
        <taxon>Chytridiomycota incertae sedis</taxon>
        <taxon>Monoblepharidomycetes</taxon>
        <taxon>Monoblepharidales</taxon>
        <taxon>Gonapodyaceae</taxon>
        <taxon>Gonapodya</taxon>
    </lineage>
</organism>
<dbReference type="Pfam" id="PF14226">
    <property type="entry name" value="DIOX_N"/>
    <property type="match status" value="1"/>
</dbReference>
<evidence type="ECO:0000259" key="2">
    <source>
        <dbReference type="PROSITE" id="PS51471"/>
    </source>
</evidence>
<dbReference type="InterPro" id="IPR027443">
    <property type="entry name" value="IPNS-like_sf"/>
</dbReference>
<dbReference type="OrthoDB" id="627829at2759"/>
<dbReference type="SUPFAM" id="SSF51197">
    <property type="entry name" value="Clavaminate synthase-like"/>
    <property type="match status" value="1"/>
</dbReference>
<dbReference type="InterPro" id="IPR026992">
    <property type="entry name" value="DIOX_N"/>
</dbReference>
<dbReference type="PROSITE" id="PS51471">
    <property type="entry name" value="FE2OG_OXY"/>
    <property type="match status" value="1"/>
</dbReference>
<feature type="domain" description="Fe2OG dioxygenase" evidence="2">
    <location>
        <begin position="216"/>
        <end position="322"/>
    </location>
</feature>
<dbReference type="InterPro" id="IPR044861">
    <property type="entry name" value="IPNS-like_FE2OG_OXY"/>
</dbReference>
<dbReference type="Proteomes" id="UP000070544">
    <property type="component" value="Unassembled WGS sequence"/>
</dbReference>
<evidence type="ECO:0000313" key="4">
    <source>
        <dbReference type="Proteomes" id="UP000070544"/>
    </source>
</evidence>
<dbReference type="STRING" id="1344416.A0A139A582"/>
<dbReference type="AlphaFoldDB" id="A0A139A582"/>
<keyword evidence="4" id="KW-1185">Reference proteome</keyword>
<dbReference type="PANTHER" id="PTHR47990">
    <property type="entry name" value="2-OXOGLUTARATE (2OG) AND FE(II)-DEPENDENT OXYGENASE SUPERFAMILY PROTEIN-RELATED"/>
    <property type="match status" value="1"/>
</dbReference>
<dbReference type="GO" id="GO:0046872">
    <property type="term" value="F:metal ion binding"/>
    <property type="evidence" value="ECO:0007669"/>
    <property type="project" value="UniProtKB-KW"/>
</dbReference>
<proteinExistence type="inferred from homology"/>
<gene>
    <name evidence="3" type="ORF">M427DRAFT_137540</name>
</gene>
<dbReference type="PRINTS" id="PR00682">
    <property type="entry name" value="IPNSYNTHASE"/>
</dbReference>
<keyword evidence="1" id="KW-0560">Oxidoreductase</keyword>
<name>A0A139A582_GONPJ</name>
<reference evidence="3 4" key="1">
    <citation type="journal article" date="2015" name="Genome Biol. Evol.">
        <title>Phylogenomic analyses indicate that early fungi evolved digesting cell walls of algal ancestors of land plants.</title>
        <authorList>
            <person name="Chang Y."/>
            <person name="Wang S."/>
            <person name="Sekimoto S."/>
            <person name="Aerts A.L."/>
            <person name="Choi C."/>
            <person name="Clum A."/>
            <person name="LaButti K.M."/>
            <person name="Lindquist E.A."/>
            <person name="Yee Ngan C."/>
            <person name="Ohm R.A."/>
            <person name="Salamov A.A."/>
            <person name="Grigoriev I.V."/>
            <person name="Spatafora J.W."/>
            <person name="Berbee M.L."/>
        </authorList>
    </citation>
    <scope>NUCLEOTIDE SEQUENCE [LARGE SCALE GENOMIC DNA]</scope>
    <source>
        <strain evidence="3 4">JEL478</strain>
    </source>
</reference>
<dbReference type="InterPro" id="IPR050231">
    <property type="entry name" value="Iron_ascorbate_oxido_reductase"/>
</dbReference>